<keyword evidence="7 8" id="KW-0560">Oxidoreductase</keyword>
<dbReference type="InterPro" id="IPR036188">
    <property type="entry name" value="FAD/NAD-bd_sf"/>
</dbReference>
<name>A0ABS4T082_9MICC</name>
<keyword evidence="6 8" id="KW-0274">FAD</keyword>
<dbReference type="EMBL" id="JAGINX010000001">
    <property type="protein sequence ID" value="MBP2317862.1"/>
    <property type="molecule type" value="Genomic_DNA"/>
</dbReference>
<evidence type="ECO:0000313" key="10">
    <source>
        <dbReference type="Proteomes" id="UP001519331"/>
    </source>
</evidence>
<dbReference type="NCBIfam" id="TIGR01320">
    <property type="entry name" value="mal_quin_oxido"/>
    <property type="match status" value="1"/>
</dbReference>
<sequence length="505" mass="55031">MANSTRTSTSGSSAAAEKFDVVLIGGGIMSTTLGTLLQELEPNWSIALFETLDQPGQESSDPWNNAGTGHTAYCELNYTPRGADGTVGTAKAAGIAEQFHVSRQLWSHWVEKGTLGSPRTFINALPHMSFVWGDENAQYLKDRYEAMKAEPLFSHIQHTEDQAEIESWAPLLTGGRDAEQRVAASKFDNGTDVDFGALTRQMADHLGDSGVELRYGHEVQSLSRGSDGRWEMKVKNRSAGEKRTVSARFVFVGAGGGALHLLQSSGIEEMKGIGGFPVSGQFLRATDSEVIEKHHAKVYGLATVKNAPPMSVPHLDTRFVEGRRSLMFGPYAGFSTNFLKQGSYFDLPFSVRPHNLLPMMQVGLDNTGLVTYLMKEVTKSQKQKVDQLRDFYPDAEGEGWELITAGQRVQMMKKDAKGRGVLQFGTELVTGGDGSIAGLLGASPGASTAPSIMFKLLERCFPAQMEGWKPKLQQMVPSYGRLLNEEPKLLDEVAAATSKTLQLDS</sequence>
<dbReference type="Proteomes" id="UP001519331">
    <property type="component" value="Unassembled WGS sequence"/>
</dbReference>
<dbReference type="NCBIfam" id="NF003610">
    <property type="entry name" value="PRK05257.3-1"/>
    <property type="match status" value="1"/>
</dbReference>
<gene>
    <name evidence="8" type="primary">mqo</name>
    <name evidence="9" type="ORF">JOF45_000881</name>
</gene>
<evidence type="ECO:0000256" key="4">
    <source>
        <dbReference type="ARBA" id="ARBA00022532"/>
    </source>
</evidence>
<proteinExistence type="inferred from homology"/>
<evidence type="ECO:0000256" key="8">
    <source>
        <dbReference type="HAMAP-Rule" id="MF_00212"/>
    </source>
</evidence>
<dbReference type="Pfam" id="PF06039">
    <property type="entry name" value="Mqo"/>
    <property type="match status" value="1"/>
</dbReference>
<reference evidence="9 10" key="1">
    <citation type="submission" date="2021-03" db="EMBL/GenBank/DDBJ databases">
        <title>Sequencing the genomes of 1000 actinobacteria strains.</title>
        <authorList>
            <person name="Klenk H.-P."/>
        </authorList>
    </citation>
    <scope>NUCLEOTIDE SEQUENCE [LARGE SCALE GENOMIC DNA]</scope>
    <source>
        <strain evidence="9 10">DSM 12544</strain>
    </source>
</reference>
<dbReference type="NCBIfam" id="NF003603">
    <property type="entry name" value="PRK05257.1-1"/>
    <property type="match status" value="1"/>
</dbReference>
<keyword evidence="4 8" id="KW-0816">Tricarboxylic acid cycle</keyword>
<evidence type="ECO:0000256" key="3">
    <source>
        <dbReference type="ARBA" id="ARBA00005012"/>
    </source>
</evidence>
<dbReference type="PANTHER" id="PTHR43104">
    <property type="entry name" value="L-2-HYDROXYGLUTARATE DEHYDROGENASE, MITOCHONDRIAL"/>
    <property type="match status" value="1"/>
</dbReference>
<evidence type="ECO:0000256" key="6">
    <source>
        <dbReference type="ARBA" id="ARBA00022827"/>
    </source>
</evidence>
<evidence type="ECO:0000256" key="1">
    <source>
        <dbReference type="ARBA" id="ARBA00001139"/>
    </source>
</evidence>
<comment type="cofactor">
    <cofactor evidence="2 8">
        <name>FAD</name>
        <dbReference type="ChEBI" id="CHEBI:57692"/>
    </cofactor>
</comment>
<dbReference type="Gene3D" id="3.50.50.60">
    <property type="entry name" value="FAD/NAD(P)-binding domain"/>
    <property type="match status" value="2"/>
</dbReference>
<evidence type="ECO:0000256" key="2">
    <source>
        <dbReference type="ARBA" id="ARBA00001974"/>
    </source>
</evidence>
<protein>
    <recommendedName>
        <fullName evidence="8">Probable malate:quinone oxidoreductase</fullName>
        <ecNumber evidence="8">1.1.5.4</ecNumber>
    </recommendedName>
    <alternativeName>
        <fullName evidence="8">MQO</fullName>
    </alternativeName>
    <alternativeName>
        <fullName evidence="8">Malate dehydrogenase [quinone]</fullName>
    </alternativeName>
</protein>
<comment type="pathway">
    <text evidence="3 8">Carbohydrate metabolism; tricarboxylic acid cycle; oxaloacetate from (S)-malate (quinone route): step 1/1.</text>
</comment>
<accession>A0ABS4T082</accession>
<dbReference type="EC" id="1.1.5.4" evidence="8"/>
<dbReference type="NCBIfam" id="NF009875">
    <property type="entry name" value="PRK13339.1"/>
    <property type="match status" value="1"/>
</dbReference>
<dbReference type="NCBIfam" id="NF003605">
    <property type="entry name" value="PRK05257.1-4"/>
    <property type="match status" value="1"/>
</dbReference>
<dbReference type="HAMAP" id="MF_00212">
    <property type="entry name" value="MQO"/>
    <property type="match status" value="1"/>
</dbReference>
<dbReference type="NCBIfam" id="NF003606">
    <property type="entry name" value="PRK05257.2-1"/>
    <property type="match status" value="1"/>
</dbReference>
<keyword evidence="10" id="KW-1185">Reference proteome</keyword>
<evidence type="ECO:0000313" key="9">
    <source>
        <dbReference type="EMBL" id="MBP2317862.1"/>
    </source>
</evidence>
<comment type="caution">
    <text evidence="9">The sequence shown here is derived from an EMBL/GenBank/DDBJ whole genome shotgun (WGS) entry which is preliminary data.</text>
</comment>
<comment type="catalytic activity">
    <reaction evidence="1 8">
        <text>(S)-malate + a quinone = a quinol + oxaloacetate</text>
        <dbReference type="Rhea" id="RHEA:46012"/>
        <dbReference type="ChEBI" id="CHEBI:15589"/>
        <dbReference type="ChEBI" id="CHEBI:16452"/>
        <dbReference type="ChEBI" id="CHEBI:24646"/>
        <dbReference type="ChEBI" id="CHEBI:132124"/>
        <dbReference type="EC" id="1.1.5.4"/>
    </reaction>
</comment>
<keyword evidence="5 8" id="KW-0285">Flavoprotein</keyword>
<evidence type="ECO:0000256" key="7">
    <source>
        <dbReference type="ARBA" id="ARBA00023002"/>
    </source>
</evidence>
<dbReference type="PANTHER" id="PTHR43104:SF2">
    <property type="entry name" value="L-2-HYDROXYGLUTARATE DEHYDROGENASE, MITOCHONDRIAL"/>
    <property type="match status" value="1"/>
</dbReference>
<dbReference type="NCBIfam" id="NF003611">
    <property type="entry name" value="PRK05257.3-2"/>
    <property type="match status" value="1"/>
</dbReference>
<dbReference type="SUPFAM" id="SSF51905">
    <property type="entry name" value="FAD/NAD(P)-binding domain"/>
    <property type="match status" value="1"/>
</dbReference>
<dbReference type="GO" id="GO:0008924">
    <property type="term" value="F:L-malate dehydrogenase (quinone) activity"/>
    <property type="evidence" value="ECO:0007669"/>
    <property type="project" value="UniProtKB-EC"/>
</dbReference>
<organism evidence="9 10">
    <name type="scientific">Nesterenkonia lacusekhoensis</name>
    <dbReference type="NCBI Taxonomy" id="150832"/>
    <lineage>
        <taxon>Bacteria</taxon>
        <taxon>Bacillati</taxon>
        <taxon>Actinomycetota</taxon>
        <taxon>Actinomycetes</taxon>
        <taxon>Micrococcales</taxon>
        <taxon>Micrococcaceae</taxon>
        <taxon>Nesterenkonia</taxon>
    </lineage>
</organism>
<evidence type="ECO:0000256" key="5">
    <source>
        <dbReference type="ARBA" id="ARBA00022630"/>
    </source>
</evidence>
<comment type="similarity">
    <text evidence="8">Belongs to the MQO family.</text>
</comment>
<dbReference type="InterPro" id="IPR006231">
    <property type="entry name" value="MQO"/>
</dbReference>
<dbReference type="NCBIfam" id="NF003609">
    <property type="entry name" value="PRK05257.2-5"/>
    <property type="match status" value="1"/>
</dbReference>
<dbReference type="RefSeq" id="WP_210048152.1">
    <property type="nucleotide sequence ID" value="NZ_JAGINX010000001.1"/>
</dbReference>